<dbReference type="InterPro" id="IPR036458">
    <property type="entry name" value="Na:dicarbo_symporter_sf"/>
</dbReference>
<reference evidence="4" key="1">
    <citation type="journal article" date="2020" name="Cell">
        <title>Large-Scale Comparative Analyses of Tick Genomes Elucidate Their Genetic Diversity and Vector Capacities.</title>
        <authorList>
            <consortium name="Tick Genome and Microbiome Consortium (TIGMIC)"/>
            <person name="Jia N."/>
            <person name="Wang J."/>
            <person name="Shi W."/>
            <person name="Du L."/>
            <person name="Sun Y."/>
            <person name="Zhan W."/>
            <person name="Jiang J.F."/>
            <person name="Wang Q."/>
            <person name="Zhang B."/>
            <person name="Ji P."/>
            <person name="Bell-Sakyi L."/>
            <person name="Cui X.M."/>
            <person name="Yuan T.T."/>
            <person name="Jiang B.G."/>
            <person name="Yang W.F."/>
            <person name="Lam T.T."/>
            <person name="Chang Q.C."/>
            <person name="Ding S.J."/>
            <person name="Wang X.J."/>
            <person name="Zhu J.G."/>
            <person name="Ruan X.D."/>
            <person name="Zhao L."/>
            <person name="Wei J.T."/>
            <person name="Ye R.Z."/>
            <person name="Que T.C."/>
            <person name="Du C.H."/>
            <person name="Zhou Y.H."/>
            <person name="Cheng J.X."/>
            <person name="Dai P.F."/>
            <person name="Guo W.B."/>
            <person name="Han X.H."/>
            <person name="Huang E.J."/>
            <person name="Li L.F."/>
            <person name="Wei W."/>
            <person name="Gao Y.C."/>
            <person name="Liu J.Z."/>
            <person name="Shao H.Z."/>
            <person name="Wang X."/>
            <person name="Wang C.C."/>
            <person name="Yang T.C."/>
            <person name="Huo Q.B."/>
            <person name="Li W."/>
            <person name="Chen H.Y."/>
            <person name="Chen S.E."/>
            <person name="Zhou L.G."/>
            <person name="Ni X.B."/>
            <person name="Tian J.H."/>
            <person name="Sheng Y."/>
            <person name="Liu T."/>
            <person name="Pan Y.S."/>
            <person name="Xia L.Y."/>
            <person name="Li J."/>
            <person name="Zhao F."/>
            <person name="Cao W.C."/>
        </authorList>
    </citation>
    <scope>NUCLEOTIDE SEQUENCE</scope>
    <source>
        <strain evidence="4">Rmic-2018</strain>
    </source>
</reference>
<organism evidence="4 5">
    <name type="scientific">Rhipicephalus microplus</name>
    <name type="common">Cattle tick</name>
    <name type="synonym">Boophilus microplus</name>
    <dbReference type="NCBI Taxonomy" id="6941"/>
    <lineage>
        <taxon>Eukaryota</taxon>
        <taxon>Metazoa</taxon>
        <taxon>Ecdysozoa</taxon>
        <taxon>Arthropoda</taxon>
        <taxon>Chelicerata</taxon>
        <taxon>Arachnida</taxon>
        <taxon>Acari</taxon>
        <taxon>Parasitiformes</taxon>
        <taxon>Ixodida</taxon>
        <taxon>Ixodoidea</taxon>
        <taxon>Ixodidae</taxon>
        <taxon>Rhipicephalinae</taxon>
        <taxon>Rhipicephalus</taxon>
        <taxon>Boophilus</taxon>
    </lineage>
</organism>
<proteinExistence type="predicted"/>
<comment type="caution">
    <text evidence="4">The sequence shown here is derived from an EMBL/GenBank/DDBJ whole genome shotgun (WGS) entry which is preliminary data.</text>
</comment>
<keyword evidence="3" id="KW-0472">Membrane</keyword>
<evidence type="ECO:0000256" key="1">
    <source>
        <dbReference type="ARBA" id="ARBA00022692"/>
    </source>
</evidence>
<dbReference type="Proteomes" id="UP000821866">
    <property type="component" value="Chromosome 11"/>
</dbReference>
<reference evidence="4" key="2">
    <citation type="submission" date="2021-09" db="EMBL/GenBank/DDBJ databases">
        <authorList>
            <person name="Jia N."/>
            <person name="Wang J."/>
            <person name="Shi W."/>
            <person name="Du L."/>
            <person name="Sun Y."/>
            <person name="Zhan W."/>
            <person name="Jiang J."/>
            <person name="Wang Q."/>
            <person name="Zhang B."/>
            <person name="Ji P."/>
            <person name="Sakyi L.B."/>
            <person name="Cui X."/>
            <person name="Yuan T."/>
            <person name="Jiang B."/>
            <person name="Yang W."/>
            <person name="Lam T.T.-Y."/>
            <person name="Chang Q."/>
            <person name="Ding S."/>
            <person name="Wang X."/>
            <person name="Zhu J."/>
            <person name="Ruan X."/>
            <person name="Zhao L."/>
            <person name="Wei J."/>
            <person name="Que T."/>
            <person name="Du C."/>
            <person name="Cheng J."/>
            <person name="Dai P."/>
            <person name="Han X."/>
            <person name="Huang E."/>
            <person name="Gao Y."/>
            <person name="Liu J."/>
            <person name="Shao H."/>
            <person name="Ye R."/>
            <person name="Li L."/>
            <person name="Wei W."/>
            <person name="Wang X."/>
            <person name="Wang C."/>
            <person name="Huo Q."/>
            <person name="Li W."/>
            <person name="Guo W."/>
            <person name="Chen H."/>
            <person name="Chen S."/>
            <person name="Zhou L."/>
            <person name="Zhou L."/>
            <person name="Ni X."/>
            <person name="Tian J."/>
            <person name="Zhou Y."/>
            <person name="Sheng Y."/>
            <person name="Liu T."/>
            <person name="Pan Y."/>
            <person name="Xia L."/>
            <person name="Li J."/>
            <person name="Zhao F."/>
            <person name="Cao W."/>
        </authorList>
    </citation>
    <scope>NUCLEOTIDE SEQUENCE</scope>
    <source>
        <strain evidence="4">Rmic-2018</strain>
        <tissue evidence="4">Larvae</tissue>
    </source>
</reference>
<name>A0A9J6EL64_RHIMP</name>
<dbReference type="GO" id="GO:0016020">
    <property type="term" value="C:membrane"/>
    <property type="evidence" value="ECO:0007669"/>
    <property type="project" value="InterPro"/>
</dbReference>
<accession>A0A9J6EL64</accession>
<evidence type="ECO:0000256" key="2">
    <source>
        <dbReference type="ARBA" id="ARBA00022989"/>
    </source>
</evidence>
<evidence type="ECO:0000313" key="4">
    <source>
        <dbReference type="EMBL" id="KAH8035225.1"/>
    </source>
</evidence>
<dbReference type="VEuPathDB" id="VectorBase:LOC119181874"/>
<dbReference type="EMBL" id="JABSTU010000003">
    <property type="protein sequence ID" value="KAH8035225.1"/>
    <property type="molecule type" value="Genomic_DNA"/>
</dbReference>
<keyword evidence="2" id="KW-1133">Transmembrane helix</keyword>
<evidence type="ECO:0000313" key="5">
    <source>
        <dbReference type="Proteomes" id="UP000821866"/>
    </source>
</evidence>
<dbReference type="GO" id="GO:0015293">
    <property type="term" value="F:symporter activity"/>
    <property type="evidence" value="ECO:0007669"/>
    <property type="project" value="InterPro"/>
</dbReference>
<dbReference type="Gene3D" id="1.10.3860.10">
    <property type="entry name" value="Sodium:dicarboxylate symporter"/>
    <property type="match status" value="1"/>
</dbReference>
<dbReference type="AlphaFoldDB" id="A0A9J6EL64"/>
<gene>
    <name evidence="4" type="ORF">HPB51_004466</name>
</gene>
<sequence>MYLGFPGEILRRLLREAALPLSASSVIAASASLERTLSARVACFALVYALVVKLVAQANAVLTALAVQPGRALEAGDLQRILDAVPAHARLHEPGQNGSAGDLLFDVARSPTCHSCLILRKGGVVL</sequence>
<dbReference type="SUPFAM" id="SSF118215">
    <property type="entry name" value="Proton glutamate symport protein"/>
    <property type="match status" value="1"/>
</dbReference>
<keyword evidence="5" id="KW-1185">Reference proteome</keyword>
<evidence type="ECO:0000256" key="3">
    <source>
        <dbReference type="ARBA" id="ARBA00023136"/>
    </source>
</evidence>
<protein>
    <submittedName>
        <fullName evidence="4">Uncharacterized protein</fullName>
    </submittedName>
</protein>
<keyword evidence="1" id="KW-0812">Transmembrane</keyword>